<accession>A0A368SWD8</accession>
<dbReference type="OrthoDB" id="716926at2759"/>
<dbReference type="EMBL" id="CM003536">
    <property type="protein sequence ID" value="RCV46693.1"/>
    <property type="molecule type" value="Genomic_DNA"/>
</dbReference>
<reference evidence="3" key="1">
    <citation type="journal article" date="2012" name="Nat. Biotechnol.">
        <title>Reference genome sequence of the model plant Setaria.</title>
        <authorList>
            <person name="Bennetzen J.L."/>
            <person name="Schmutz J."/>
            <person name="Wang H."/>
            <person name="Percifield R."/>
            <person name="Hawkins J."/>
            <person name="Pontaroli A.C."/>
            <person name="Estep M."/>
            <person name="Feng L."/>
            <person name="Vaughn J.N."/>
            <person name="Grimwood J."/>
            <person name="Jenkins J."/>
            <person name="Barry K."/>
            <person name="Lindquist E."/>
            <person name="Hellsten U."/>
            <person name="Deshpande S."/>
            <person name="Wang X."/>
            <person name="Wu X."/>
            <person name="Mitros T."/>
            <person name="Triplett J."/>
            <person name="Yang X."/>
            <person name="Ye C.Y."/>
            <person name="Mauro-Herrera M."/>
            <person name="Wang L."/>
            <person name="Li P."/>
            <person name="Sharma M."/>
            <person name="Sharma R."/>
            <person name="Ronald P.C."/>
            <person name="Panaud O."/>
            <person name="Kellogg E.A."/>
            <person name="Brutnell T.P."/>
            <person name="Doust A.N."/>
            <person name="Tuskan G.A."/>
            <person name="Rokhsar D."/>
            <person name="Devos K.M."/>
        </authorList>
    </citation>
    <scope>NUCLEOTIDE SEQUENCE [LARGE SCALE GENOMIC DNA]</scope>
    <source>
        <strain evidence="3">Yugu1</strain>
    </source>
</reference>
<evidence type="ECO:0000256" key="1">
    <source>
        <dbReference type="SAM" id="MobiDB-lite"/>
    </source>
</evidence>
<feature type="compositionally biased region" description="Basic and acidic residues" evidence="1">
    <location>
        <begin position="51"/>
        <end position="74"/>
    </location>
</feature>
<reference evidence="3" key="2">
    <citation type="submission" date="2015-07" db="EMBL/GenBank/DDBJ databases">
        <authorList>
            <person name="Noorani M."/>
        </authorList>
    </citation>
    <scope>NUCLEOTIDE SEQUENCE</scope>
    <source>
        <strain evidence="3">Yugu1</strain>
    </source>
</reference>
<feature type="region of interest" description="Disordered" evidence="1">
    <location>
        <begin position="199"/>
        <end position="236"/>
    </location>
</feature>
<proteinExistence type="predicted"/>
<feature type="compositionally biased region" description="Basic and acidic residues" evidence="1">
    <location>
        <begin position="12"/>
        <end position="34"/>
    </location>
</feature>
<feature type="compositionally biased region" description="Basic and acidic residues" evidence="1">
    <location>
        <begin position="199"/>
        <end position="211"/>
    </location>
</feature>
<feature type="compositionally biased region" description="Low complexity" evidence="1">
    <location>
        <begin position="75"/>
        <end position="84"/>
    </location>
</feature>
<feature type="region of interest" description="Disordered" evidence="1">
    <location>
        <begin position="1"/>
        <end position="107"/>
    </location>
</feature>
<name>A0A368SWD8_SETIT</name>
<dbReference type="PANTHER" id="PTHR21680">
    <property type="entry name" value="COILED-COIL DOMAIN-CONTAINING PROTEIN 124"/>
    <property type="match status" value="1"/>
</dbReference>
<evidence type="ECO:0000259" key="2">
    <source>
        <dbReference type="Pfam" id="PF06244"/>
    </source>
</evidence>
<feature type="domain" description="Coiled-coil" evidence="2">
    <location>
        <begin position="147"/>
        <end position="205"/>
    </location>
</feature>
<dbReference type="Pfam" id="PF06244">
    <property type="entry name" value="Ccdc124"/>
    <property type="match status" value="1"/>
</dbReference>
<dbReference type="InterPro" id="IPR054414">
    <property type="entry name" value="Ccdc124/Oxs1_C"/>
</dbReference>
<dbReference type="AlphaFoldDB" id="A0A368SWD8"/>
<gene>
    <name evidence="3" type="ORF">SETIT_9G552100v2</name>
</gene>
<evidence type="ECO:0000313" key="3">
    <source>
        <dbReference type="EMBL" id="RCV46693.1"/>
    </source>
</evidence>
<dbReference type="InterPro" id="IPR010422">
    <property type="entry name" value="Ccdc124/Oxs1"/>
</dbReference>
<feature type="compositionally biased region" description="Polar residues" evidence="1">
    <location>
        <begin position="290"/>
        <end position="309"/>
    </location>
</feature>
<protein>
    <recommendedName>
        <fullName evidence="2">Coiled-coil domain-containing protein</fullName>
    </recommendedName>
</protein>
<feature type="region of interest" description="Disordered" evidence="1">
    <location>
        <begin position="285"/>
        <end position="322"/>
    </location>
</feature>
<organism evidence="3">
    <name type="scientific">Setaria italica</name>
    <name type="common">Foxtail millet</name>
    <name type="synonym">Panicum italicum</name>
    <dbReference type="NCBI Taxonomy" id="4555"/>
    <lineage>
        <taxon>Eukaryota</taxon>
        <taxon>Viridiplantae</taxon>
        <taxon>Streptophyta</taxon>
        <taxon>Embryophyta</taxon>
        <taxon>Tracheophyta</taxon>
        <taxon>Spermatophyta</taxon>
        <taxon>Magnoliopsida</taxon>
        <taxon>Liliopsida</taxon>
        <taxon>Poales</taxon>
        <taxon>Poaceae</taxon>
        <taxon>PACMAD clade</taxon>
        <taxon>Panicoideae</taxon>
        <taxon>Panicodae</taxon>
        <taxon>Paniceae</taxon>
        <taxon>Cenchrinae</taxon>
        <taxon>Setaria</taxon>
    </lineage>
</organism>
<dbReference type="PANTHER" id="PTHR21680:SF2">
    <property type="entry name" value="EXPRESSED PROTEIN"/>
    <property type="match status" value="1"/>
</dbReference>
<dbReference type="STRING" id="4555.A0A368SWD8"/>
<sequence length="579" mass="61143">MPKKMGVNTKAEAARARRSAAEAERRDREARAQEEAYWQAAEGPKSRSVRRREEDAENRAEAAARRAENRRLAELEQQQLAAAARRPDRKAARVGGPAVPKVTEAELARRREEERLRLQREAEAAKKRQARTADEEEYERVVLVANTNRDDSVIEARSVEDAIAKMTIAAEPALPPDRHPERRLKVSYKAFEEAEVAKLKEEKPASEEGKRGHLHGAVALPSPPADPDCLSSNSCTSSSSTFSAGSHVASSMSTHLTRYSHFSSPPSAAAGLLSTTASATAYSSPASKSLTRSSATHGALTHSLSPPSRHSTRYSRHLPSPRPSITFSTSAHSYTAFSSSFSAASSPCRSWNAAGLPLGVFSSTCWTSSSGVRPCPSGASGSAPSSSSVRTATARPYPTAMCSGVSPPPARSWCPTSAPAAASARRHSSEPRPAAKCIAVRPCASSASGSRCSVSSASSAASASASAFLAAVHHGVSYSATTSAAMASAGIQDGSCPSFHSTRYSVATDVVADPSSANTGFLIVRLETMRSTSPYASSSSPPLLAGSLGFWSWNTAATVSRRSRRRRREGEARDGGGVL</sequence>